<accession>A0ABU7DI37</accession>
<gene>
    <name evidence="1" type="ORF">CHARACLAT_019683</name>
</gene>
<organism evidence="1 2">
    <name type="scientific">Characodon lateralis</name>
    <dbReference type="NCBI Taxonomy" id="208331"/>
    <lineage>
        <taxon>Eukaryota</taxon>
        <taxon>Metazoa</taxon>
        <taxon>Chordata</taxon>
        <taxon>Craniata</taxon>
        <taxon>Vertebrata</taxon>
        <taxon>Euteleostomi</taxon>
        <taxon>Actinopterygii</taxon>
        <taxon>Neopterygii</taxon>
        <taxon>Teleostei</taxon>
        <taxon>Neoteleostei</taxon>
        <taxon>Acanthomorphata</taxon>
        <taxon>Ovalentaria</taxon>
        <taxon>Atherinomorphae</taxon>
        <taxon>Cyprinodontiformes</taxon>
        <taxon>Goodeidae</taxon>
        <taxon>Characodon</taxon>
    </lineage>
</organism>
<evidence type="ECO:0000313" key="1">
    <source>
        <dbReference type="EMBL" id="MED6274763.1"/>
    </source>
</evidence>
<evidence type="ECO:0000313" key="2">
    <source>
        <dbReference type="Proteomes" id="UP001352852"/>
    </source>
</evidence>
<dbReference type="Proteomes" id="UP001352852">
    <property type="component" value="Unassembled WGS sequence"/>
</dbReference>
<name>A0ABU7DI37_9TELE</name>
<comment type="caution">
    <text evidence="1">The sequence shown here is derived from an EMBL/GenBank/DDBJ whole genome shotgun (WGS) entry which is preliminary data.</text>
</comment>
<protein>
    <submittedName>
        <fullName evidence="1">Uncharacterized protein</fullName>
    </submittedName>
</protein>
<reference evidence="1 2" key="1">
    <citation type="submission" date="2021-06" db="EMBL/GenBank/DDBJ databases">
        <authorList>
            <person name="Palmer J.M."/>
        </authorList>
    </citation>
    <scope>NUCLEOTIDE SEQUENCE [LARGE SCALE GENOMIC DNA]</scope>
    <source>
        <strain evidence="1 2">CL_MEX2019</strain>
        <tissue evidence="1">Muscle</tissue>
    </source>
</reference>
<feature type="non-terminal residue" evidence="1">
    <location>
        <position position="1"/>
    </location>
</feature>
<sequence>THMDLRHWQAYPTKPCHAPHSAFRPISLHYWQVYQNMPWQACNPASLGSSLSTPLAGVSFSHRARTSLAGVSFNRRAHTRHRQVFHAAIGLSHAIGRCFMQPSGSHTPLAGVPCSRQAHTRHWQAFHAAVGLTHAIGRCFMQPSGCHTPLAGVYKLASAGISNLCLVRHSSSHLDACQVQPIFTRPGIGHPRIFSHNSESFQVEMEFKRKFNMEDSTPRLV</sequence>
<keyword evidence="2" id="KW-1185">Reference proteome</keyword>
<proteinExistence type="predicted"/>
<dbReference type="EMBL" id="JAHUTJ010026395">
    <property type="protein sequence ID" value="MED6274763.1"/>
    <property type="molecule type" value="Genomic_DNA"/>
</dbReference>